<dbReference type="PRINTS" id="PR01374">
    <property type="entry name" value="TONBPROTEIN"/>
</dbReference>
<dbReference type="PANTHER" id="PTHR33446:SF8">
    <property type="entry name" value="PROTEIN TONB"/>
    <property type="match status" value="1"/>
</dbReference>
<evidence type="ECO:0000313" key="6">
    <source>
        <dbReference type="EMBL" id="AHY43203.1"/>
    </source>
</evidence>
<dbReference type="PATRIC" id="fig|316.97.peg.2452"/>
<feature type="region of interest" description="Disordered" evidence="4">
    <location>
        <begin position="111"/>
        <end position="160"/>
    </location>
</feature>
<evidence type="ECO:0000256" key="1">
    <source>
        <dbReference type="ARBA" id="ARBA00022362"/>
    </source>
</evidence>
<keyword evidence="3" id="KW-0812">Transmembrane</keyword>
<dbReference type="AlphaFoldDB" id="A0A023WSV1"/>
<dbReference type="PANTHER" id="PTHR33446">
    <property type="entry name" value="PROTEIN TONB-RELATED"/>
    <property type="match status" value="1"/>
</dbReference>
<dbReference type="InterPro" id="IPR051045">
    <property type="entry name" value="TonB-dependent_transducer"/>
</dbReference>
<keyword evidence="3" id="KW-0472">Membrane</keyword>
<dbReference type="GO" id="GO:0015891">
    <property type="term" value="P:siderophore transport"/>
    <property type="evidence" value="ECO:0007669"/>
    <property type="project" value="InterPro"/>
</dbReference>
<keyword evidence="2" id="KW-0677">Repeat</keyword>
<dbReference type="GO" id="GO:0015031">
    <property type="term" value="P:protein transport"/>
    <property type="evidence" value="ECO:0007669"/>
    <property type="project" value="UniProtKB-UniRule"/>
</dbReference>
<dbReference type="OrthoDB" id="1628901at2"/>
<feature type="domain" description="TonB C-terminal" evidence="5">
    <location>
        <begin position="186"/>
        <end position="276"/>
    </location>
</feature>
<organism evidence="6 7">
    <name type="scientific">Stutzerimonas stutzeri</name>
    <name type="common">Pseudomonas stutzeri</name>
    <dbReference type="NCBI Taxonomy" id="316"/>
    <lineage>
        <taxon>Bacteria</taxon>
        <taxon>Pseudomonadati</taxon>
        <taxon>Pseudomonadota</taxon>
        <taxon>Gammaproteobacteria</taxon>
        <taxon>Pseudomonadales</taxon>
        <taxon>Pseudomonadaceae</taxon>
        <taxon>Stutzerimonas</taxon>
    </lineage>
</organism>
<dbReference type="GO" id="GO:0055085">
    <property type="term" value="P:transmembrane transport"/>
    <property type="evidence" value="ECO:0007669"/>
    <property type="project" value="InterPro"/>
</dbReference>
<dbReference type="Gene3D" id="3.30.1150.10">
    <property type="match status" value="1"/>
</dbReference>
<dbReference type="InterPro" id="IPR003538">
    <property type="entry name" value="TonB"/>
</dbReference>
<dbReference type="InterPro" id="IPR037682">
    <property type="entry name" value="TonB_C"/>
</dbReference>
<name>A0A023WSV1_STUST</name>
<comment type="subcellular location">
    <subcellularLocation>
        <location evidence="3">Cell inner membrane</location>
        <topology evidence="3">Single-pass membrane protein</topology>
        <orientation evidence="3">Periplasmic side</orientation>
    </subcellularLocation>
</comment>
<proteinExistence type="inferred from homology"/>
<sequence length="276" mass="30707">MMTFSTPVAHGSEVVPRQWIGPAGAALLTLGMHAGLFALLLGSWSPALEMPVATQVMQTQLISLPPPAPPASAAPVEPPVEPAVEPPPREPQVDTHAQQQRLEQAELAFKRAEEERKAEQLKQQREQLERQREQQRQRDEQRRQEQAQERERMAQEEARLQAAREAEAMARAEAAERARQAAAAKAASRQYLPIAKQPPVYPQRALDAGLQGSCTVSYTVDVQGRVRSPEVVGDCHPLFIRPSLTAAKSFRYQPRIVDGRAVAVPDVKNTFHYRIE</sequence>
<feature type="compositionally biased region" description="Pro residues" evidence="4">
    <location>
        <begin position="67"/>
        <end position="86"/>
    </location>
</feature>
<accession>A0A023WSV1</accession>
<dbReference type="KEGG" id="pstu:UIB01_12250"/>
<feature type="region of interest" description="Disordered" evidence="4">
    <location>
        <begin position="67"/>
        <end position="99"/>
    </location>
</feature>
<comment type="function">
    <text evidence="3">Interacts with outer membrane receptor proteins that carry out high-affinity binding and energy dependent uptake into the periplasmic space of specific substrates. It could act to transduce energy from the cytoplasmic membrane to specific energy-requiring processes in the outer membrane, resulting in the release into the periplasm of ligands bound by these outer membrane proteins.</text>
</comment>
<keyword evidence="3" id="KW-1003">Cell membrane</keyword>
<keyword evidence="3" id="KW-0813">Transport</keyword>
<dbReference type="PROSITE" id="PS52015">
    <property type="entry name" value="TONB_CTD"/>
    <property type="match status" value="1"/>
</dbReference>
<evidence type="ECO:0000256" key="2">
    <source>
        <dbReference type="ARBA" id="ARBA00022737"/>
    </source>
</evidence>
<comment type="similarity">
    <text evidence="3">Belongs to the TonB family.</text>
</comment>
<gene>
    <name evidence="6" type="ORF">UIB01_12250</name>
</gene>
<evidence type="ECO:0000256" key="4">
    <source>
        <dbReference type="SAM" id="MobiDB-lite"/>
    </source>
</evidence>
<dbReference type="GO" id="GO:0098797">
    <property type="term" value="C:plasma membrane protein complex"/>
    <property type="evidence" value="ECO:0007669"/>
    <property type="project" value="TreeGrafter"/>
</dbReference>
<dbReference type="Pfam" id="PF03544">
    <property type="entry name" value="TonB_C"/>
    <property type="match status" value="1"/>
</dbReference>
<keyword evidence="3" id="KW-0653">Protein transport</keyword>
<evidence type="ECO:0000313" key="7">
    <source>
        <dbReference type="Proteomes" id="UP000025238"/>
    </source>
</evidence>
<dbReference type="EMBL" id="CP007509">
    <property type="protein sequence ID" value="AHY43203.1"/>
    <property type="molecule type" value="Genomic_DNA"/>
</dbReference>
<evidence type="ECO:0000256" key="3">
    <source>
        <dbReference type="RuleBase" id="RU362123"/>
    </source>
</evidence>
<dbReference type="GO" id="GO:0030288">
    <property type="term" value="C:outer membrane-bounded periplasmic space"/>
    <property type="evidence" value="ECO:0007669"/>
    <property type="project" value="InterPro"/>
</dbReference>
<keyword evidence="3" id="KW-0735">Signal-anchor</keyword>
<dbReference type="GO" id="GO:0031992">
    <property type="term" value="F:energy transducer activity"/>
    <property type="evidence" value="ECO:0007669"/>
    <property type="project" value="InterPro"/>
</dbReference>
<evidence type="ECO:0000259" key="5">
    <source>
        <dbReference type="PROSITE" id="PS52015"/>
    </source>
</evidence>
<keyword evidence="3" id="KW-0997">Cell inner membrane</keyword>
<reference evidence="6 7" key="1">
    <citation type="submission" date="2014-03" db="EMBL/GenBank/DDBJ databases">
        <title>Complete genome sequence of Pseudomonas stutzeri 19SMN4.</title>
        <authorList>
            <person name="Brunet-Galmes I."/>
            <person name="Nogales B."/>
            <person name="Busquets A."/>
            <person name="Pena A."/>
            <person name="Gomila M."/>
            <person name="Garcia-Valdes E."/>
            <person name="Lalucat J."/>
            <person name="Bennasar A."/>
            <person name="Bosch R."/>
        </authorList>
    </citation>
    <scope>NUCLEOTIDE SEQUENCE [LARGE SCALE GENOMIC DNA]</scope>
    <source>
        <strain evidence="6 7">19SMN4</strain>
    </source>
</reference>
<dbReference type="Proteomes" id="UP000025238">
    <property type="component" value="Chromosome"/>
</dbReference>
<dbReference type="SUPFAM" id="SSF74653">
    <property type="entry name" value="TolA/TonB C-terminal domain"/>
    <property type="match status" value="1"/>
</dbReference>
<protein>
    <recommendedName>
        <fullName evidence="1 3">Protein TonB</fullName>
    </recommendedName>
</protein>